<sequence>MIALYRLDKTVESKIAALLDTEEHPVVYFYSIRSILDHMMTPFVVITSEPYAEEMASLSLPVVTLSIDLNDIKDKVDSLREAGKTVEQIVVCASENEKSWLEKEFELEPDTVGCPCLFHATENVNLRGAEEPFTYLAPVWDTSIRRSKPPHGEWHLVEPSLSTIRRAVQQAVSLVPFTRDRLREKLLMGAVVDSLHDAVIAVDRQSRITLVNEQAKMLLGLSGDVLGRPITDYIPHSDMLRVLKTGRQELGDVATVLDRSIVINRIPVIVKDQVVGAVSNFKEISDIQKMEMSLRKKLHESGLEARYRLENIIGTSAQIRETKQHAALFAKSNATVLITGESGTGKELFAQGIHLESGRALGPFLAVNCAALPESLLESELFGYEEGAFTGAKKGGKPGLFELAHGGTLFLDEIGEMTLRIQVHLLRVLQERRVRRVGGERVIPVDVRIIVATNRNLEREIEKGQFRSDLYYRINMLKLEVPSLRERLDDIPALIDSMIQEMNEQHEQKIVTLDTEIYLLFQQHHWPGNVRELRNVVERMVLLSRDGMVHVEDVAWLFQGKKRISRTDDEYYGSLIPRFTEEMNQEASKIRDALEKAKHNRTVAAKALGMDRTTLWRKMKQYQIE</sequence>
<dbReference type="PANTHER" id="PTHR32071:SF57">
    <property type="entry name" value="C4-DICARBOXYLATE TRANSPORT TRANSCRIPTIONAL REGULATORY PROTEIN DCTD"/>
    <property type="match status" value="1"/>
</dbReference>
<dbReference type="InterPro" id="IPR058031">
    <property type="entry name" value="AAA_lid_NorR"/>
</dbReference>
<dbReference type="InterPro" id="IPR002078">
    <property type="entry name" value="Sigma_54_int"/>
</dbReference>
<dbReference type="PRINTS" id="PR01590">
    <property type="entry name" value="HTHFIS"/>
</dbReference>
<dbReference type="InterPro" id="IPR027417">
    <property type="entry name" value="P-loop_NTPase"/>
</dbReference>
<accession>A0A3M8CJL1</accession>
<name>A0A3M8CJL1_9BACL</name>
<dbReference type="PROSITE" id="PS50045">
    <property type="entry name" value="SIGMA54_INTERACT_4"/>
    <property type="match status" value="1"/>
</dbReference>
<dbReference type="SUPFAM" id="SSF46689">
    <property type="entry name" value="Homeodomain-like"/>
    <property type="match status" value="1"/>
</dbReference>
<dbReference type="Gene3D" id="3.30.450.20">
    <property type="entry name" value="PAS domain"/>
    <property type="match status" value="1"/>
</dbReference>
<dbReference type="SMART" id="SM00091">
    <property type="entry name" value="PAS"/>
    <property type="match status" value="1"/>
</dbReference>
<keyword evidence="4" id="KW-0238">DNA-binding</keyword>
<evidence type="ECO:0000256" key="3">
    <source>
        <dbReference type="ARBA" id="ARBA00023015"/>
    </source>
</evidence>
<dbReference type="GO" id="GO:0006355">
    <property type="term" value="P:regulation of DNA-templated transcription"/>
    <property type="evidence" value="ECO:0007669"/>
    <property type="project" value="InterPro"/>
</dbReference>
<dbReference type="OrthoDB" id="9771372at2"/>
<dbReference type="PROSITE" id="PS00688">
    <property type="entry name" value="SIGMA54_INTERACT_3"/>
    <property type="match status" value="1"/>
</dbReference>
<dbReference type="SMART" id="SM00382">
    <property type="entry name" value="AAA"/>
    <property type="match status" value="1"/>
</dbReference>
<dbReference type="PROSITE" id="PS50112">
    <property type="entry name" value="PAS"/>
    <property type="match status" value="1"/>
</dbReference>
<dbReference type="InterPro" id="IPR003593">
    <property type="entry name" value="AAA+_ATPase"/>
</dbReference>
<keyword evidence="3" id="KW-0805">Transcription regulation</keyword>
<keyword evidence="5" id="KW-0804">Transcription</keyword>
<dbReference type="InterPro" id="IPR025943">
    <property type="entry name" value="Sigma_54_int_dom_ATP-bd_2"/>
</dbReference>
<dbReference type="GO" id="GO:0043565">
    <property type="term" value="F:sequence-specific DNA binding"/>
    <property type="evidence" value="ECO:0007669"/>
    <property type="project" value="InterPro"/>
</dbReference>
<evidence type="ECO:0000256" key="5">
    <source>
        <dbReference type="ARBA" id="ARBA00023163"/>
    </source>
</evidence>
<evidence type="ECO:0000313" key="9">
    <source>
        <dbReference type="Proteomes" id="UP000282028"/>
    </source>
</evidence>
<dbReference type="Gene3D" id="3.40.50.300">
    <property type="entry name" value="P-loop containing nucleotide triphosphate hydrolases"/>
    <property type="match status" value="1"/>
</dbReference>
<gene>
    <name evidence="8" type="ORF">EDM52_05585</name>
</gene>
<evidence type="ECO:0000256" key="4">
    <source>
        <dbReference type="ARBA" id="ARBA00023125"/>
    </source>
</evidence>
<evidence type="ECO:0000256" key="2">
    <source>
        <dbReference type="ARBA" id="ARBA00022840"/>
    </source>
</evidence>
<dbReference type="Pfam" id="PF00989">
    <property type="entry name" value="PAS"/>
    <property type="match status" value="1"/>
</dbReference>
<dbReference type="CDD" id="cd00009">
    <property type="entry name" value="AAA"/>
    <property type="match status" value="1"/>
</dbReference>
<dbReference type="Pfam" id="PF25601">
    <property type="entry name" value="AAA_lid_14"/>
    <property type="match status" value="1"/>
</dbReference>
<evidence type="ECO:0000256" key="1">
    <source>
        <dbReference type="ARBA" id="ARBA00022741"/>
    </source>
</evidence>
<dbReference type="InterPro" id="IPR009057">
    <property type="entry name" value="Homeodomain-like_sf"/>
</dbReference>
<protein>
    <submittedName>
        <fullName evidence="8">PAS domain-containing protein</fullName>
    </submittedName>
</protein>
<evidence type="ECO:0000259" key="6">
    <source>
        <dbReference type="PROSITE" id="PS50045"/>
    </source>
</evidence>
<dbReference type="InterPro" id="IPR002197">
    <property type="entry name" value="HTH_Fis"/>
</dbReference>
<feature type="domain" description="PAS" evidence="7">
    <location>
        <begin position="184"/>
        <end position="222"/>
    </location>
</feature>
<dbReference type="Pfam" id="PF00158">
    <property type="entry name" value="Sigma54_activat"/>
    <property type="match status" value="1"/>
</dbReference>
<dbReference type="InterPro" id="IPR013767">
    <property type="entry name" value="PAS_fold"/>
</dbReference>
<organism evidence="8 9">
    <name type="scientific">Brevibacillus invocatus</name>
    <dbReference type="NCBI Taxonomy" id="173959"/>
    <lineage>
        <taxon>Bacteria</taxon>
        <taxon>Bacillati</taxon>
        <taxon>Bacillota</taxon>
        <taxon>Bacilli</taxon>
        <taxon>Bacillales</taxon>
        <taxon>Paenibacillaceae</taxon>
        <taxon>Brevibacillus</taxon>
    </lineage>
</organism>
<evidence type="ECO:0000313" key="8">
    <source>
        <dbReference type="EMBL" id="RNB75884.1"/>
    </source>
</evidence>
<dbReference type="PROSITE" id="PS00676">
    <property type="entry name" value="SIGMA54_INTERACT_2"/>
    <property type="match status" value="1"/>
</dbReference>
<comment type="caution">
    <text evidence="8">The sequence shown here is derived from an EMBL/GenBank/DDBJ whole genome shotgun (WGS) entry which is preliminary data.</text>
</comment>
<dbReference type="RefSeq" id="WP_122908040.1">
    <property type="nucleotide sequence ID" value="NZ_CBCSBE010000004.1"/>
</dbReference>
<dbReference type="NCBIfam" id="TIGR00229">
    <property type="entry name" value="sensory_box"/>
    <property type="match status" value="1"/>
</dbReference>
<dbReference type="FunFam" id="3.40.50.300:FF:000006">
    <property type="entry name" value="DNA-binding transcriptional regulator NtrC"/>
    <property type="match status" value="1"/>
</dbReference>
<dbReference type="AlphaFoldDB" id="A0A3M8CJL1"/>
<dbReference type="InterPro" id="IPR025662">
    <property type="entry name" value="Sigma_54_int_dom_ATP-bd_1"/>
</dbReference>
<evidence type="ECO:0000259" key="7">
    <source>
        <dbReference type="PROSITE" id="PS50112"/>
    </source>
</evidence>
<dbReference type="CDD" id="cd00130">
    <property type="entry name" value="PAS"/>
    <property type="match status" value="1"/>
</dbReference>
<dbReference type="PROSITE" id="PS00675">
    <property type="entry name" value="SIGMA54_INTERACT_1"/>
    <property type="match status" value="1"/>
</dbReference>
<feature type="domain" description="Sigma-54 factor interaction" evidence="6">
    <location>
        <begin position="312"/>
        <end position="542"/>
    </location>
</feature>
<dbReference type="InterPro" id="IPR035965">
    <property type="entry name" value="PAS-like_dom_sf"/>
</dbReference>
<dbReference type="PANTHER" id="PTHR32071">
    <property type="entry name" value="TRANSCRIPTIONAL REGULATORY PROTEIN"/>
    <property type="match status" value="1"/>
</dbReference>
<dbReference type="SUPFAM" id="SSF55785">
    <property type="entry name" value="PYP-like sensor domain (PAS domain)"/>
    <property type="match status" value="1"/>
</dbReference>
<keyword evidence="9" id="KW-1185">Reference proteome</keyword>
<dbReference type="Gene3D" id="1.10.10.60">
    <property type="entry name" value="Homeodomain-like"/>
    <property type="match status" value="1"/>
</dbReference>
<dbReference type="Proteomes" id="UP000282028">
    <property type="component" value="Unassembled WGS sequence"/>
</dbReference>
<dbReference type="InterPro" id="IPR000014">
    <property type="entry name" value="PAS"/>
</dbReference>
<dbReference type="Pfam" id="PF02954">
    <property type="entry name" value="HTH_8"/>
    <property type="match status" value="1"/>
</dbReference>
<proteinExistence type="predicted"/>
<dbReference type="SUPFAM" id="SSF52540">
    <property type="entry name" value="P-loop containing nucleoside triphosphate hydrolases"/>
    <property type="match status" value="1"/>
</dbReference>
<keyword evidence="1" id="KW-0547">Nucleotide-binding</keyword>
<reference evidence="8 9" key="1">
    <citation type="submission" date="2018-10" db="EMBL/GenBank/DDBJ databases">
        <title>Phylogenomics of Brevibacillus.</title>
        <authorList>
            <person name="Dunlap C."/>
        </authorList>
    </citation>
    <scope>NUCLEOTIDE SEQUENCE [LARGE SCALE GENOMIC DNA]</scope>
    <source>
        <strain evidence="8 9">JCM 12215</strain>
    </source>
</reference>
<dbReference type="Gene3D" id="1.10.8.60">
    <property type="match status" value="1"/>
</dbReference>
<dbReference type="InterPro" id="IPR025944">
    <property type="entry name" value="Sigma_54_int_dom_CS"/>
</dbReference>
<keyword evidence="2" id="KW-0067">ATP-binding</keyword>
<dbReference type="GO" id="GO:0005524">
    <property type="term" value="F:ATP binding"/>
    <property type="evidence" value="ECO:0007669"/>
    <property type="project" value="UniProtKB-KW"/>
</dbReference>
<dbReference type="EMBL" id="RHHR01000009">
    <property type="protein sequence ID" value="RNB75884.1"/>
    <property type="molecule type" value="Genomic_DNA"/>
</dbReference>